<feature type="domain" description="Major facilitator superfamily (MFS) profile" evidence="4">
    <location>
        <begin position="251"/>
        <end position="457"/>
    </location>
</feature>
<comment type="caution">
    <text evidence="5">The sequence shown here is derived from an EMBL/GenBank/DDBJ whole genome shotgun (WGS) entry which is preliminary data.</text>
</comment>
<feature type="transmembrane region" description="Helical" evidence="3">
    <location>
        <begin position="120"/>
        <end position="138"/>
    </location>
</feature>
<keyword evidence="3" id="KW-0812">Transmembrane</keyword>
<evidence type="ECO:0000256" key="2">
    <source>
        <dbReference type="ARBA" id="ARBA00006727"/>
    </source>
</evidence>
<sequence length="457" mass="49094">MRRPSFFKKTESSGEELERAEVVEFALDTTAESCNEVAIDDPPDGGYGWVVCGAVSVINGFTWGVAASYGVYLSYYLTSNTFPTGTPLDYAFIGGLIFGCAMLFSPLWTVLTRDLGRRPVMAFGSLLMSAGFIAASFATRPWHLYLSQGAAAGTGIGAIFIPSVQVVPQWFLRRRSLAGGLASAGSGFGGLAFALATDALIRRVSLAWALRVTGLVCLAANLAATMLIRDRNAAIKPPQLGFATHLLRRYDCLLLLAWAFTNVLGYIVILYSVSSHAVEVAGLTQKQAGVLTAVLNLGTGLGRPAAGLLSDRFGRVPVAAGITLGCSVSVFAVWVPATGFGVLVFFALVSGAILGVYWMCVGPLCAEVAGLKEVPSFLSLQWLTVVLPTTFSEVIALYLRKPAMGRWSYLHAQLFAGIAYLVAAAFLFELWRVKRAEKLDDGRTMGRAGEWMYRYRP</sequence>
<organism evidence="5 6">
    <name type="scientific">Cladosporium halotolerans</name>
    <dbReference type="NCBI Taxonomy" id="1052096"/>
    <lineage>
        <taxon>Eukaryota</taxon>
        <taxon>Fungi</taxon>
        <taxon>Dikarya</taxon>
        <taxon>Ascomycota</taxon>
        <taxon>Pezizomycotina</taxon>
        <taxon>Dothideomycetes</taxon>
        <taxon>Dothideomycetidae</taxon>
        <taxon>Cladosporiales</taxon>
        <taxon>Cladosporiaceae</taxon>
        <taxon>Cladosporium</taxon>
    </lineage>
</organism>
<feature type="transmembrane region" description="Helical" evidence="3">
    <location>
        <begin position="208"/>
        <end position="229"/>
    </location>
</feature>
<keyword evidence="6" id="KW-1185">Reference proteome</keyword>
<dbReference type="AlphaFoldDB" id="A0AB34KJU1"/>
<gene>
    <name evidence="5" type="ORF">WHR41_07361</name>
</gene>
<dbReference type="Pfam" id="PF07690">
    <property type="entry name" value="MFS_1"/>
    <property type="match status" value="1"/>
</dbReference>
<evidence type="ECO:0000256" key="1">
    <source>
        <dbReference type="ARBA" id="ARBA00004141"/>
    </source>
</evidence>
<dbReference type="RefSeq" id="XP_069227093.1">
    <property type="nucleotide sequence ID" value="XM_069375966.1"/>
</dbReference>
<accession>A0AB34KJU1</accession>
<dbReference type="SUPFAM" id="SSF103473">
    <property type="entry name" value="MFS general substrate transporter"/>
    <property type="match status" value="1"/>
</dbReference>
<feature type="transmembrane region" description="Helical" evidence="3">
    <location>
        <begin position="90"/>
        <end position="108"/>
    </location>
</feature>
<feature type="transmembrane region" description="Helical" evidence="3">
    <location>
        <begin position="176"/>
        <end position="196"/>
    </location>
</feature>
<feature type="transmembrane region" description="Helical" evidence="3">
    <location>
        <begin position="318"/>
        <end position="337"/>
    </location>
</feature>
<dbReference type="EMBL" id="JAAQHG020000030">
    <property type="protein sequence ID" value="KAL1583987.1"/>
    <property type="molecule type" value="Genomic_DNA"/>
</dbReference>
<dbReference type="InterPro" id="IPR020846">
    <property type="entry name" value="MFS_dom"/>
</dbReference>
<reference evidence="5 6" key="1">
    <citation type="journal article" date="2020" name="Microbiol. Resour. Announc.">
        <title>Draft Genome Sequence of a Cladosporium Species Isolated from the Mesophotic Ascidian Didemnum maculosum.</title>
        <authorList>
            <person name="Gioti A."/>
            <person name="Siaperas R."/>
            <person name="Nikolaivits E."/>
            <person name="Le Goff G."/>
            <person name="Ouazzani J."/>
            <person name="Kotoulas G."/>
            <person name="Topakas E."/>
        </authorList>
    </citation>
    <scope>NUCLEOTIDE SEQUENCE [LARGE SCALE GENOMIC DNA]</scope>
    <source>
        <strain evidence="5 6">TM138-S3</strain>
    </source>
</reference>
<dbReference type="GO" id="GO:0022857">
    <property type="term" value="F:transmembrane transporter activity"/>
    <property type="evidence" value="ECO:0007669"/>
    <property type="project" value="InterPro"/>
</dbReference>
<comment type="similarity">
    <text evidence="2">Belongs to the major facilitator superfamily. Monocarboxylate porter (TC 2.A.1.13) family.</text>
</comment>
<protein>
    <recommendedName>
        <fullName evidence="4">Major facilitator superfamily (MFS) profile domain-containing protein</fullName>
    </recommendedName>
</protein>
<evidence type="ECO:0000313" key="5">
    <source>
        <dbReference type="EMBL" id="KAL1583987.1"/>
    </source>
</evidence>
<evidence type="ECO:0000256" key="3">
    <source>
        <dbReference type="SAM" id="Phobius"/>
    </source>
</evidence>
<dbReference type="InterPro" id="IPR036259">
    <property type="entry name" value="MFS_trans_sf"/>
</dbReference>
<evidence type="ECO:0000313" key="6">
    <source>
        <dbReference type="Proteomes" id="UP000803884"/>
    </source>
</evidence>
<feature type="transmembrane region" description="Helical" evidence="3">
    <location>
        <begin position="47"/>
        <end position="70"/>
    </location>
</feature>
<keyword evidence="3" id="KW-0472">Membrane</keyword>
<feature type="transmembrane region" description="Helical" evidence="3">
    <location>
        <begin position="288"/>
        <end position="306"/>
    </location>
</feature>
<dbReference type="InterPro" id="IPR011701">
    <property type="entry name" value="MFS"/>
</dbReference>
<evidence type="ECO:0000259" key="4">
    <source>
        <dbReference type="PROSITE" id="PS50850"/>
    </source>
</evidence>
<dbReference type="GeneID" id="96008804"/>
<dbReference type="Gene3D" id="1.20.1250.20">
    <property type="entry name" value="MFS general substrate transporter like domains"/>
    <property type="match status" value="2"/>
</dbReference>
<comment type="subcellular location">
    <subcellularLocation>
        <location evidence="1">Membrane</location>
        <topology evidence="1">Multi-pass membrane protein</topology>
    </subcellularLocation>
</comment>
<keyword evidence="3" id="KW-1133">Transmembrane helix</keyword>
<feature type="transmembrane region" description="Helical" evidence="3">
    <location>
        <begin position="411"/>
        <end position="431"/>
    </location>
</feature>
<feature type="transmembrane region" description="Helical" evidence="3">
    <location>
        <begin position="377"/>
        <end position="399"/>
    </location>
</feature>
<dbReference type="InterPro" id="IPR050327">
    <property type="entry name" value="Proton-linked_MCT"/>
</dbReference>
<proteinExistence type="inferred from homology"/>
<feature type="transmembrane region" description="Helical" evidence="3">
    <location>
        <begin position="250"/>
        <end position="273"/>
    </location>
</feature>
<dbReference type="PROSITE" id="PS50850">
    <property type="entry name" value="MFS"/>
    <property type="match status" value="1"/>
</dbReference>
<feature type="transmembrane region" description="Helical" evidence="3">
    <location>
        <begin position="144"/>
        <end position="164"/>
    </location>
</feature>
<dbReference type="PANTHER" id="PTHR11360">
    <property type="entry name" value="MONOCARBOXYLATE TRANSPORTER"/>
    <property type="match status" value="1"/>
</dbReference>
<name>A0AB34KJU1_9PEZI</name>
<dbReference type="Proteomes" id="UP000803884">
    <property type="component" value="Unassembled WGS sequence"/>
</dbReference>
<dbReference type="GO" id="GO:0016020">
    <property type="term" value="C:membrane"/>
    <property type="evidence" value="ECO:0007669"/>
    <property type="project" value="UniProtKB-SubCell"/>
</dbReference>
<dbReference type="PANTHER" id="PTHR11360:SF315">
    <property type="entry name" value="TRANSPORTER MCH2-RELATED"/>
    <property type="match status" value="1"/>
</dbReference>
<feature type="transmembrane region" description="Helical" evidence="3">
    <location>
        <begin position="343"/>
        <end position="365"/>
    </location>
</feature>